<evidence type="ECO:0000313" key="6">
    <source>
        <dbReference type="Proteomes" id="UP001207337"/>
    </source>
</evidence>
<dbReference type="PROSITE" id="PS51786">
    <property type="entry name" value="LON_PROTEOLYTIC"/>
    <property type="match status" value="1"/>
</dbReference>
<dbReference type="PANTHER" id="PTHR10046">
    <property type="entry name" value="ATP DEPENDENT LON PROTEASE FAMILY MEMBER"/>
    <property type="match status" value="1"/>
</dbReference>
<dbReference type="InterPro" id="IPR008269">
    <property type="entry name" value="Lon_proteolytic"/>
</dbReference>
<feature type="active site" evidence="2">
    <location>
        <position position="708"/>
    </location>
</feature>
<dbReference type="EMBL" id="JAJNDC010000001">
    <property type="protein sequence ID" value="MCW9712658.1"/>
    <property type="molecule type" value="Genomic_DNA"/>
</dbReference>
<dbReference type="SUPFAM" id="SSF54211">
    <property type="entry name" value="Ribosomal protein S5 domain 2-like"/>
    <property type="match status" value="1"/>
</dbReference>
<comment type="catalytic activity">
    <reaction evidence="2">
        <text>Hydrolysis of proteins in presence of ATP.</text>
        <dbReference type="EC" id="3.4.21.53"/>
    </reaction>
</comment>
<dbReference type="Gene3D" id="3.30.230.10">
    <property type="match status" value="1"/>
</dbReference>
<keyword evidence="3" id="KW-0175">Coiled coil</keyword>
<dbReference type="PRINTS" id="PR00830">
    <property type="entry name" value="ENDOLAPTASE"/>
</dbReference>
<dbReference type="InterPro" id="IPR014721">
    <property type="entry name" value="Ribsml_uS5_D2-typ_fold_subgr"/>
</dbReference>
<dbReference type="Gene3D" id="1.10.8.60">
    <property type="match status" value="1"/>
</dbReference>
<dbReference type="SUPFAM" id="SSF52540">
    <property type="entry name" value="P-loop containing nucleoside triphosphate hydrolases"/>
    <property type="match status" value="1"/>
</dbReference>
<dbReference type="InterPro" id="IPR027065">
    <property type="entry name" value="Lon_Prtase"/>
</dbReference>
<accession>A0ABT3PXR2</accession>
<dbReference type="Pfam" id="PF20436">
    <property type="entry name" value="LonB_AAA-LID"/>
    <property type="match status" value="1"/>
</dbReference>
<keyword evidence="6" id="KW-1185">Reference proteome</keyword>
<dbReference type="InterPro" id="IPR046844">
    <property type="entry name" value="Lon-like_helical"/>
</dbReference>
<evidence type="ECO:0000259" key="4">
    <source>
        <dbReference type="PROSITE" id="PS51786"/>
    </source>
</evidence>
<comment type="similarity">
    <text evidence="2">Belongs to the peptidase S16 family.</text>
</comment>
<dbReference type="Pfam" id="PF20437">
    <property type="entry name" value="LonC_helical"/>
    <property type="match status" value="1"/>
</dbReference>
<dbReference type="Gene3D" id="3.40.50.300">
    <property type="entry name" value="P-loop containing nucleotide triphosphate hydrolases"/>
    <property type="match status" value="2"/>
</dbReference>
<evidence type="ECO:0000256" key="2">
    <source>
        <dbReference type="PROSITE-ProRule" id="PRU01122"/>
    </source>
</evidence>
<keyword evidence="1 2" id="KW-0645">Protease</keyword>
<keyword evidence="2" id="KW-0378">Hydrolase</keyword>
<feature type="domain" description="Lon proteolytic" evidence="4">
    <location>
        <begin position="575"/>
        <end position="770"/>
    </location>
</feature>
<evidence type="ECO:0000256" key="3">
    <source>
        <dbReference type="SAM" id="Coils"/>
    </source>
</evidence>
<dbReference type="EC" id="3.4.21.53" evidence="2"/>
<comment type="caution">
    <text evidence="5">The sequence shown here is derived from an EMBL/GenBank/DDBJ whole genome shotgun (WGS) entry which is preliminary data.</text>
</comment>
<dbReference type="InterPro" id="IPR020568">
    <property type="entry name" value="Ribosomal_Su5_D2-typ_SF"/>
</dbReference>
<dbReference type="Pfam" id="PF13654">
    <property type="entry name" value="AAA_32"/>
    <property type="match status" value="1"/>
</dbReference>
<dbReference type="Proteomes" id="UP001207337">
    <property type="component" value="Unassembled WGS sequence"/>
</dbReference>
<feature type="active site" evidence="2">
    <location>
        <position position="665"/>
    </location>
</feature>
<gene>
    <name evidence="5" type="ORF">LQ318_07055</name>
</gene>
<dbReference type="RefSeq" id="WP_265788769.1">
    <property type="nucleotide sequence ID" value="NZ_BAABRS010000001.1"/>
</dbReference>
<feature type="coiled-coil region" evidence="3">
    <location>
        <begin position="186"/>
        <end position="245"/>
    </location>
</feature>
<dbReference type="InterPro" id="IPR041699">
    <property type="entry name" value="AAA_32"/>
</dbReference>
<organism evidence="5 6">
    <name type="scientific">Fodinibius salicampi</name>
    <dbReference type="NCBI Taxonomy" id="1920655"/>
    <lineage>
        <taxon>Bacteria</taxon>
        <taxon>Pseudomonadati</taxon>
        <taxon>Balneolota</taxon>
        <taxon>Balneolia</taxon>
        <taxon>Balneolales</taxon>
        <taxon>Balneolaceae</taxon>
        <taxon>Fodinibius</taxon>
    </lineage>
</organism>
<keyword evidence="2" id="KW-0720">Serine protease</keyword>
<dbReference type="InterPro" id="IPR027417">
    <property type="entry name" value="P-loop_NTPase"/>
</dbReference>
<evidence type="ECO:0000256" key="1">
    <source>
        <dbReference type="ARBA" id="ARBA00022670"/>
    </source>
</evidence>
<protein>
    <recommendedName>
        <fullName evidence="2">endopeptidase La</fullName>
        <ecNumber evidence="2">3.4.21.53</ecNumber>
    </recommendedName>
</protein>
<name>A0ABT3PXR2_9BACT</name>
<evidence type="ECO:0000313" key="5">
    <source>
        <dbReference type="EMBL" id="MCW9712658.1"/>
    </source>
</evidence>
<dbReference type="InterPro" id="IPR046843">
    <property type="entry name" value="LonB_AAA-LID"/>
</dbReference>
<dbReference type="Pfam" id="PF05362">
    <property type="entry name" value="Lon_C"/>
    <property type="match status" value="1"/>
</dbReference>
<reference evidence="5 6" key="1">
    <citation type="submission" date="2021-11" db="EMBL/GenBank/DDBJ databases">
        <title>Aliifidinibius sp. nov., a new bacterium isolated from saline soil.</title>
        <authorList>
            <person name="Galisteo C."/>
            <person name="De La Haba R."/>
            <person name="Sanchez-Porro C."/>
            <person name="Ventosa A."/>
        </authorList>
    </citation>
    <scope>NUCLEOTIDE SEQUENCE [LARGE SCALE GENOMIC DNA]</scope>
    <source>
        <strain evidence="5 6">KACC 190600</strain>
    </source>
</reference>
<proteinExistence type="inferred from homology"/>
<sequence length="812" mass="91599">MAELEADSLYRKCNPASLEFETTDEIKNSTTVIGQDRLSASLEFGTGMGKDGFNIFALGPNQINKQDHLKEFFEEKSADQPVPSDICYVNNFDDHYKPNVLELPAGRGCELHKQMDQFIDDLVPTLTSAFETEEYQNRRQSLQEQVQQEQGQTFEDLKNKAKEKGLALVRTPAGFSFAPLNEEGEIMGKEEIQNLSEEKREELEEKTQDLQEELQKIIQKMPSNRRKARERLKELDEEIATYAIKDLFDEIRDNFSELDNVQEFLDDVELDIVENVQSIMGNQNQSGQGNQLMQMMGGQQSQQRTSKNPVLDRYRVNVMVDNSEAEGAPVIYEDNPNYKNLIGRVEYQSKMGTLSTNFNLIKPGALHRANGGYLILDARQVLLEPFAWEGLKRALKSGELKIESLGESYSMVSTVSLEPEPIQLDVKVILTGERLLYYLLCEYDPEFNKLFKVEADFEDEIDRTEGNNNRYAQLIAGLIDKHELRAFDKKAVARVIEQGSRMVSDNEKLSAQTNEITDLLKEADHWADKSENGQDIVTYEDVEKAIEQKIYRSSRLRDRIQESINRDSIFIDTSGEEVGQINGLSVAKVGNLMFGRPNRITARVQLGKGEIIDIEREVDMSGSIHSKGVLILKGFLGGRYARERPLSLSASLVFEQSYSHIDGDSASSAELYALLSAIGSIPLKQSFSVTGSVNQHGKIQPIGGVNEKIEGFFDICNQRGLTGEQGVLIPSANEKNLMLRNDVVEAVQKDQFHIYSIETVDEGMELLTGLDMGELQEDGSYPEGTINYKITQKLNQLAEKRKAFSKSENSQE</sequence>